<dbReference type="EMBL" id="JAUCMN010000002">
    <property type="protein sequence ID" value="MDM7890581.1"/>
    <property type="molecule type" value="Genomic_DNA"/>
</dbReference>
<protein>
    <submittedName>
        <fullName evidence="1">Uncharacterized protein</fullName>
    </submittedName>
</protein>
<dbReference type="Proteomes" id="UP001236404">
    <property type="component" value="Unassembled WGS sequence"/>
</dbReference>
<evidence type="ECO:0000313" key="1">
    <source>
        <dbReference type="EMBL" id="MDM7890581.1"/>
    </source>
</evidence>
<comment type="caution">
    <text evidence="1">The sequence shown here is derived from an EMBL/GenBank/DDBJ whole genome shotgun (WGS) entry which is preliminary data.</text>
</comment>
<reference evidence="1 2" key="1">
    <citation type="submission" date="2023-06" db="EMBL/GenBank/DDBJ databases">
        <authorList>
            <person name="Feng G."/>
            <person name="Li J."/>
            <person name="Zhu H."/>
        </authorList>
    </citation>
    <scope>NUCLEOTIDE SEQUENCE [LARGE SCALE GENOMIC DNA]</scope>
    <source>
        <strain evidence="1 2">RHCKG28</strain>
    </source>
</reference>
<name>A0ABT7TM38_9MICO</name>
<sequence length="55" mass="5933">MSAPESSHDDRVGTVVAAEDRHEVWIRGLLVEPDGCTLYSDFFVDGRAEAPAVTG</sequence>
<evidence type="ECO:0000313" key="2">
    <source>
        <dbReference type="Proteomes" id="UP001236404"/>
    </source>
</evidence>
<keyword evidence="2" id="KW-1185">Reference proteome</keyword>
<organism evidence="1 2">
    <name type="scientific">Curtobacterium caseinilyticum</name>
    <dbReference type="NCBI Taxonomy" id="3055137"/>
    <lineage>
        <taxon>Bacteria</taxon>
        <taxon>Bacillati</taxon>
        <taxon>Actinomycetota</taxon>
        <taxon>Actinomycetes</taxon>
        <taxon>Micrococcales</taxon>
        <taxon>Microbacteriaceae</taxon>
        <taxon>Curtobacterium</taxon>
    </lineage>
</organism>
<proteinExistence type="predicted"/>
<gene>
    <name evidence="1" type="ORF">QUG93_02675</name>
</gene>
<dbReference type="RefSeq" id="WP_289472085.1">
    <property type="nucleotide sequence ID" value="NZ_JAUCMN010000002.1"/>
</dbReference>
<accession>A0ABT7TM38</accession>